<keyword evidence="2" id="KW-1185">Reference proteome</keyword>
<proteinExistence type="predicted"/>
<comment type="caution">
    <text evidence="1">The sequence shown here is derived from an EMBL/GenBank/DDBJ whole genome shotgun (WGS) entry which is preliminary data.</text>
</comment>
<organism evidence="1 2">
    <name type="scientific">Chlorogloeopsis fritschii PCC 6912</name>
    <dbReference type="NCBI Taxonomy" id="211165"/>
    <lineage>
        <taxon>Bacteria</taxon>
        <taxon>Bacillati</taxon>
        <taxon>Cyanobacteriota</taxon>
        <taxon>Cyanophyceae</taxon>
        <taxon>Nostocales</taxon>
        <taxon>Chlorogloeopsidaceae</taxon>
        <taxon>Chlorogloeopsis</taxon>
    </lineage>
</organism>
<dbReference type="Proteomes" id="UP000268857">
    <property type="component" value="Unassembled WGS sequence"/>
</dbReference>
<dbReference type="AlphaFoldDB" id="A0A433N2F6"/>
<evidence type="ECO:0000313" key="2">
    <source>
        <dbReference type="Proteomes" id="UP000268857"/>
    </source>
</evidence>
<dbReference type="EMBL" id="RSCJ01000025">
    <property type="protein sequence ID" value="RUR75286.1"/>
    <property type="molecule type" value="Genomic_DNA"/>
</dbReference>
<reference evidence="1 2" key="1">
    <citation type="journal article" date="2019" name="Genome Biol. Evol.">
        <title>Day and night: Metabolic profiles and evolutionary relationships of six axenic non-marine cyanobacteria.</title>
        <authorList>
            <person name="Will S.E."/>
            <person name="Henke P."/>
            <person name="Boedeker C."/>
            <person name="Huang S."/>
            <person name="Brinkmann H."/>
            <person name="Rohde M."/>
            <person name="Jarek M."/>
            <person name="Friedl T."/>
            <person name="Seufert S."/>
            <person name="Schumacher M."/>
            <person name="Overmann J."/>
            <person name="Neumann-Schaal M."/>
            <person name="Petersen J."/>
        </authorList>
    </citation>
    <scope>NUCLEOTIDE SEQUENCE [LARGE SCALE GENOMIC DNA]</scope>
    <source>
        <strain evidence="1 2">PCC 6912</strain>
    </source>
</reference>
<name>A0A433N2F6_CHLFR</name>
<protein>
    <submittedName>
        <fullName evidence="1">Uncharacterized protein</fullName>
    </submittedName>
</protein>
<gene>
    <name evidence="1" type="ORF">PCC6912_48230</name>
</gene>
<sequence length="57" mass="6245">MGCQPENTAAKVFRELKNGQYTTEMTLTTGTISALAFPDVSIEVERLIGVAKRSKEL</sequence>
<evidence type="ECO:0000313" key="1">
    <source>
        <dbReference type="EMBL" id="RUR75286.1"/>
    </source>
</evidence>
<accession>A0A433N2F6</accession>